<keyword evidence="13" id="KW-1185">Reference proteome</keyword>
<evidence type="ECO:0000256" key="8">
    <source>
        <dbReference type="ARBA" id="ARBA00023004"/>
    </source>
</evidence>
<dbReference type="GO" id="GO:0046872">
    <property type="term" value="F:metal ion binding"/>
    <property type="evidence" value="ECO:0007669"/>
    <property type="project" value="UniProtKB-KW"/>
</dbReference>
<evidence type="ECO:0000256" key="5">
    <source>
        <dbReference type="ARBA" id="ARBA00022643"/>
    </source>
</evidence>
<dbReference type="InterPro" id="IPR013785">
    <property type="entry name" value="Aldolase_TIM"/>
</dbReference>
<keyword evidence="8" id="KW-0408">Iron</keyword>
<dbReference type="Gene3D" id="3.50.50.60">
    <property type="entry name" value="FAD/NAD(P)-binding domain"/>
    <property type="match status" value="1"/>
</dbReference>
<comment type="cofactor">
    <cofactor evidence="1">
        <name>FMN</name>
        <dbReference type="ChEBI" id="CHEBI:58210"/>
    </cofactor>
</comment>
<accession>A0A2K2FSU2</accession>
<feature type="domain" description="NADH:flavin oxidoreductase/NADH oxidase N-terminal" evidence="10">
    <location>
        <begin position="9"/>
        <end position="339"/>
    </location>
</feature>
<feature type="domain" description="FAD/NAD(P)-binding" evidence="11">
    <location>
        <begin position="390"/>
        <end position="629"/>
    </location>
</feature>
<gene>
    <name evidence="12" type="ORF">A8V01_27245</name>
</gene>
<evidence type="ECO:0000256" key="4">
    <source>
        <dbReference type="ARBA" id="ARBA00022630"/>
    </source>
</evidence>
<dbReference type="Pfam" id="PF00724">
    <property type="entry name" value="Oxidored_FMN"/>
    <property type="match status" value="1"/>
</dbReference>
<sequence>MRDPRYDILFEPVQIGPVRTKNRFYVVPHATAMGMPALDEMIAFRKARAEGGWGVVCLEETMIHETSDHAPLPDPRIYNDKYIEPLSRVVAAVKEHGALAGVELAHAGASGPAIYHREHPLSPTAKFPHYFINPISARTIDRQDILDFRRWYRDAALRAREAGFDIVYVYCAHNLSLLQDFLDTKTNKRTDEYGGVFENRVRLLRETLSDVKDAVGDRCAVAVRFAVEERRRHSNITALEDGRRVVEALADVPDLWDVNVSDWAWDSGSSRFFDEGQQEPFINFVKQVTSKPVVGVGRFTSPDAMVSQIKRGVLDLIGAARPSIADPFLPNKIDAGRQDDIRECIGCNACTAEVMTYSRIRCTQNPSAGEEHVSGWHPEEVPAAHDPNASILVIGGGPAGLEAAHTLAKRGYQVSIADAGDEWGGRLVRERRMPRLSAWGRVVDYRVGQLQTMPNVNMYLGSFLGADDVAGFEADHVIVATGAKWRKEGVGRHHDEPIPGHDLPHVLSPEEILSDQLPKAGNVVVYDEDYYYMAAAVADRLARAGCKVTYVTTASDPCPWTHNTLELVHVVNSMNEAGIDIVVGSSITSITESSVALSRLIDGKETQIPADTVVLVTGQASQDDLYHELVSKREAGLIRSVERIGDCLGAGQIAQATYDGRKAGMRFGTVPARLEAVEG</sequence>
<keyword evidence="6" id="KW-0479">Metal-binding</keyword>
<keyword evidence="7" id="KW-0560">Oxidoreductase</keyword>
<dbReference type="InterPro" id="IPR036188">
    <property type="entry name" value="FAD/NAD-bd_sf"/>
</dbReference>
<evidence type="ECO:0000313" key="12">
    <source>
        <dbReference type="EMBL" id="PNU01857.1"/>
    </source>
</evidence>
<dbReference type="PRINTS" id="PR00368">
    <property type="entry name" value="FADPNR"/>
</dbReference>
<organism evidence="12 13">
    <name type="scientific">Novosphingobium guangzhouense</name>
    <dbReference type="NCBI Taxonomy" id="1850347"/>
    <lineage>
        <taxon>Bacteria</taxon>
        <taxon>Pseudomonadati</taxon>
        <taxon>Pseudomonadota</taxon>
        <taxon>Alphaproteobacteria</taxon>
        <taxon>Sphingomonadales</taxon>
        <taxon>Sphingomonadaceae</taxon>
        <taxon>Novosphingobium</taxon>
    </lineage>
</organism>
<dbReference type="AlphaFoldDB" id="A0A2K2FSU2"/>
<keyword evidence="4" id="KW-0285">Flavoprotein</keyword>
<keyword evidence="9" id="KW-0411">Iron-sulfur</keyword>
<dbReference type="InterPro" id="IPR023753">
    <property type="entry name" value="FAD/NAD-binding_dom"/>
</dbReference>
<protein>
    <recommendedName>
        <fullName evidence="14">NADH:flavin oxidoreductase</fullName>
    </recommendedName>
</protein>
<dbReference type="InterPro" id="IPR051793">
    <property type="entry name" value="NADH:flavin_oxidoreductase"/>
</dbReference>
<evidence type="ECO:0000256" key="9">
    <source>
        <dbReference type="ARBA" id="ARBA00023014"/>
    </source>
</evidence>
<dbReference type="SUPFAM" id="SSF51395">
    <property type="entry name" value="FMN-linked oxidoreductases"/>
    <property type="match status" value="1"/>
</dbReference>
<dbReference type="Gene3D" id="3.40.50.720">
    <property type="entry name" value="NAD(P)-binding Rossmann-like Domain"/>
    <property type="match status" value="1"/>
</dbReference>
<evidence type="ECO:0008006" key="14">
    <source>
        <dbReference type="Google" id="ProtNLM"/>
    </source>
</evidence>
<evidence type="ECO:0000259" key="10">
    <source>
        <dbReference type="Pfam" id="PF00724"/>
    </source>
</evidence>
<evidence type="ECO:0000256" key="2">
    <source>
        <dbReference type="ARBA" id="ARBA00001966"/>
    </source>
</evidence>
<evidence type="ECO:0000256" key="1">
    <source>
        <dbReference type="ARBA" id="ARBA00001917"/>
    </source>
</evidence>
<keyword evidence="5" id="KW-0288">FMN</keyword>
<dbReference type="Gene3D" id="3.20.20.70">
    <property type="entry name" value="Aldolase class I"/>
    <property type="match status" value="1"/>
</dbReference>
<evidence type="ECO:0000256" key="3">
    <source>
        <dbReference type="ARBA" id="ARBA00011048"/>
    </source>
</evidence>
<dbReference type="Proteomes" id="UP000236327">
    <property type="component" value="Unassembled WGS sequence"/>
</dbReference>
<dbReference type="GO" id="GO:0010181">
    <property type="term" value="F:FMN binding"/>
    <property type="evidence" value="ECO:0007669"/>
    <property type="project" value="InterPro"/>
</dbReference>
<evidence type="ECO:0000256" key="7">
    <source>
        <dbReference type="ARBA" id="ARBA00023002"/>
    </source>
</evidence>
<comment type="cofactor">
    <cofactor evidence="2">
        <name>[4Fe-4S] cluster</name>
        <dbReference type="ChEBI" id="CHEBI:49883"/>
    </cofactor>
</comment>
<evidence type="ECO:0000313" key="13">
    <source>
        <dbReference type="Proteomes" id="UP000236327"/>
    </source>
</evidence>
<dbReference type="Pfam" id="PF07992">
    <property type="entry name" value="Pyr_redox_2"/>
    <property type="match status" value="1"/>
</dbReference>
<dbReference type="EMBL" id="LYMM01000098">
    <property type="protein sequence ID" value="PNU01857.1"/>
    <property type="molecule type" value="Genomic_DNA"/>
</dbReference>
<evidence type="ECO:0000259" key="11">
    <source>
        <dbReference type="Pfam" id="PF07992"/>
    </source>
</evidence>
<evidence type="ECO:0000256" key="6">
    <source>
        <dbReference type="ARBA" id="ARBA00022723"/>
    </source>
</evidence>
<comment type="caution">
    <text evidence="12">The sequence shown here is derived from an EMBL/GenBank/DDBJ whole genome shotgun (WGS) entry which is preliminary data.</text>
</comment>
<comment type="similarity">
    <text evidence="3">In the N-terminal section; belongs to the NADH:flavin oxidoreductase/NADH oxidase family.</text>
</comment>
<dbReference type="PANTHER" id="PTHR42917">
    <property type="entry name" value="2,4-DIENOYL-COA REDUCTASE"/>
    <property type="match status" value="1"/>
</dbReference>
<reference evidence="12 13" key="1">
    <citation type="submission" date="2016-05" db="EMBL/GenBank/DDBJ databases">
        <title>Complete genome sequence of Novosphingobium guangzhouense SA925(T).</title>
        <authorList>
            <person name="Sha S."/>
        </authorList>
    </citation>
    <scope>NUCLEOTIDE SEQUENCE [LARGE SCALE GENOMIC DNA]</scope>
    <source>
        <strain evidence="12 13">SA925</strain>
    </source>
</reference>
<dbReference type="GO" id="GO:0016491">
    <property type="term" value="F:oxidoreductase activity"/>
    <property type="evidence" value="ECO:0007669"/>
    <property type="project" value="UniProtKB-KW"/>
</dbReference>
<name>A0A2K2FSU2_9SPHN</name>
<dbReference type="GO" id="GO:0051536">
    <property type="term" value="F:iron-sulfur cluster binding"/>
    <property type="evidence" value="ECO:0007669"/>
    <property type="project" value="UniProtKB-KW"/>
</dbReference>
<dbReference type="PANTHER" id="PTHR42917:SF2">
    <property type="entry name" value="2,4-DIENOYL-COA REDUCTASE [(2E)-ENOYL-COA-PRODUCING]"/>
    <property type="match status" value="1"/>
</dbReference>
<dbReference type="SUPFAM" id="SSF51905">
    <property type="entry name" value="FAD/NAD(P)-binding domain"/>
    <property type="match status" value="1"/>
</dbReference>
<proteinExistence type="inferred from homology"/>
<dbReference type="InterPro" id="IPR001155">
    <property type="entry name" value="OxRdtase_FMN_N"/>
</dbReference>